<keyword evidence="3" id="KW-1185">Reference proteome</keyword>
<protein>
    <submittedName>
        <fullName evidence="2">DUF3408 domain-containing protein</fullName>
    </submittedName>
</protein>
<feature type="region of interest" description="Disordered" evidence="1">
    <location>
        <begin position="28"/>
        <end position="68"/>
    </location>
</feature>
<dbReference type="EMBL" id="CP067018">
    <property type="protein sequence ID" value="QQN58092.1"/>
    <property type="molecule type" value="Genomic_DNA"/>
</dbReference>
<gene>
    <name evidence="2" type="ORF">I6H88_16900</name>
</gene>
<proteinExistence type="predicted"/>
<dbReference type="Pfam" id="PF11888">
    <property type="entry name" value="DUF3408"/>
    <property type="match status" value="1"/>
</dbReference>
<sequence>MEKGNKKRVTPDINEELMMSLMVDGIKKDGIKLPPEPVKEPKKESEVEETKQQADRNKVTVREKNRTRRNAETDYENIFFKKTDTNARDGKTVYIRPEFHEKLTRIIQVIGEDKISIYAYLDNLLDYHFQEFGEQITKSYNDKYKPI</sequence>
<dbReference type="RefSeq" id="WP_034867772.1">
    <property type="nucleotide sequence ID" value="NZ_CP067018.1"/>
</dbReference>
<evidence type="ECO:0000256" key="1">
    <source>
        <dbReference type="SAM" id="MobiDB-lite"/>
    </source>
</evidence>
<organism evidence="2 3">
    <name type="scientific">Elizabethkingia bruuniana</name>
    <dbReference type="NCBI Taxonomy" id="1756149"/>
    <lineage>
        <taxon>Bacteria</taxon>
        <taxon>Pseudomonadati</taxon>
        <taxon>Bacteroidota</taxon>
        <taxon>Flavobacteriia</taxon>
        <taxon>Flavobacteriales</taxon>
        <taxon>Weeksellaceae</taxon>
        <taxon>Elizabethkingia</taxon>
    </lineage>
</organism>
<dbReference type="InterPro" id="IPR021823">
    <property type="entry name" value="DUF3408"/>
</dbReference>
<evidence type="ECO:0000313" key="2">
    <source>
        <dbReference type="EMBL" id="QQN58092.1"/>
    </source>
</evidence>
<accession>A0A7T7ZXA5</accession>
<dbReference type="Proteomes" id="UP000595426">
    <property type="component" value="Chromosome"/>
</dbReference>
<dbReference type="AlphaFoldDB" id="A0A7T7ZXA5"/>
<name>A0A7T7ZXA5_9FLAO</name>
<evidence type="ECO:0000313" key="3">
    <source>
        <dbReference type="Proteomes" id="UP000595426"/>
    </source>
</evidence>
<reference evidence="2 3" key="1">
    <citation type="submission" date="2020-12" db="EMBL/GenBank/DDBJ databases">
        <title>FDA dAtabase for Regulatory Grade micrObial Sequences (FDA-ARGOS): Supporting development and validation of Infectious Disease Dx tests.</title>
        <authorList>
            <person name="Kerrigan L."/>
            <person name="Long C."/>
            <person name="Tallon L."/>
            <person name="Sadzewicz L."/>
            <person name="Zhao X."/>
            <person name="Boylan J."/>
            <person name="Ott S."/>
            <person name="Bowen H."/>
            <person name="Vavikolanu K."/>
            <person name="Mehta A."/>
            <person name="Aluvathingal J."/>
            <person name="Nadendla S."/>
            <person name="Yan Y."/>
            <person name="Sichtig H."/>
        </authorList>
    </citation>
    <scope>NUCLEOTIDE SEQUENCE [LARGE SCALE GENOMIC DNA]</scope>
    <source>
        <strain evidence="2 3">FDAARGOS_1031</strain>
    </source>
</reference>